<comment type="caution">
    <text evidence="1">The sequence shown here is derived from an EMBL/GenBank/DDBJ whole genome shotgun (WGS) entry which is preliminary data.</text>
</comment>
<name>A0A917I4X9_9HYPH</name>
<reference evidence="1" key="1">
    <citation type="journal article" date="2014" name="Int. J. Syst. Evol. Microbiol.">
        <title>Complete genome sequence of Corynebacterium casei LMG S-19264T (=DSM 44701T), isolated from a smear-ripened cheese.</title>
        <authorList>
            <consortium name="US DOE Joint Genome Institute (JGI-PGF)"/>
            <person name="Walter F."/>
            <person name="Albersmeier A."/>
            <person name="Kalinowski J."/>
            <person name="Ruckert C."/>
        </authorList>
    </citation>
    <scope>NUCLEOTIDE SEQUENCE</scope>
    <source>
        <strain evidence="1">CGMCC 1.12214</strain>
    </source>
</reference>
<evidence type="ECO:0000313" key="2">
    <source>
        <dbReference type="Proteomes" id="UP000603912"/>
    </source>
</evidence>
<proteinExistence type="predicted"/>
<sequence length="140" mass="15261">MTMTFNNLGAFATHLGGLVVGMEHAETVALRKAAKIVQTEAKRVIGTYEYGWTPLKPDTIKAKARGDTPLLETGQLRDSIGIKVGIGNATIGSNEMKAVWQELGTSRIPPRSFLVAAAKHKQKEVVAEIGKVIISRWRHL</sequence>
<protein>
    <submittedName>
        <fullName evidence="1">Uncharacterized protein</fullName>
    </submittedName>
</protein>
<accession>A0A917I4X9</accession>
<dbReference type="EMBL" id="BMES01000001">
    <property type="protein sequence ID" value="GGH14882.1"/>
    <property type="molecule type" value="Genomic_DNA"/>
</dbReference>
<dbReference type="RefSeq" id="WP_188516982.1">
    <property type="nucleotide sequence ID" value="NZ_BMES01000001.1"/>
</dbReference>
<keyword evidence="2" id="KW-1185">Reference proteome</keyword>
<evidence type="ECO:0000313" key="1">
    <source>
        <dbReference type="EMBL" id="GGH14882.1"/>
    </source>
</evidence>
<reference evidence="1" key="2">
    <citation type="submission" date="2020-09" db="EMBL/GenBank/DDBJ databases">
        <authorList>
            <person name="Sun Q."/>
            <person name="Zhou Y."/>
        </authorList>
    </citation>
    <scope>NUCLEOTIDE SEQUENCE</scope>
    <source>
        <strain evidence="1">CGMCC 1.12214</strain>
    </source>
</reference>
<dbReference type="Proteomes" id="UP000603912">
    <property type="component" value="Unassembled WGS sequence"/>
</dbReference>
<gene>
    <name evidence="1" type="ORF">GCM10007036_14480</name>
</gene>
<organism evidence="1 2">
    <name type="scientific">Alsobacter metallidurans</name>
    <dbReference type="NCBI Taxonomy" id="340221"/>
    <lineage>
        <taxon>Bacteria</taxon>
        <taxon>Pseudomonadati</taxon>
        <taxon>Pseudomonadota</taxon>
        <taxon>Alphaproteobacteria</taxon>
        <taxon>Hyphomicrobiales</taxon>
        <taxon>Alsobacteraceae</taxon>
        <taxon>Alsobacter</taxon>
    </lineage>
</organism>
<dbReference type="AlphaFoldDB" id="A0A917I4X9"/>